<keyword evidence="1" id="KW-1133">Transmembrane helix</keyword>
<proteinExistence type="predicted"/>
<reference evidence="2" key="1">
    <citation type="submission" date="2021-02" db="EMBL/GenBank/DDBJ databases">
        <title>Genome-Resolved Metagenomics of a Microbial Community Performing Photosynthetic Biological Nutrient Removal.</title>
        <authorList>
            <person name="Mcdaniel E.A."/>
        </authorList>
    </citation>
    <scope>NUCLEOTIDE SEQUENCE</scope>
    <source>
        <strain evidence="2">UWPOB_OBS1</strain>
    </source>
</reference>
<sequence length="559" mass="61862">MSDKKKLSGLAVLLTSIAVLNVVALLLVYFSLLNRGIFDLKPLDNNASSAKGEISVLPNRESAHLVIAKNTDALGNPKLDPEAKIELLRTRADAYLLLEQFAEALNDYSAVLATNIAAASDKANYKQIRKDCTFGAGIAASHQDKFSQAADFFAQGEKEFPEDSAFVFCSIDSLIRLGQRKRAVEKSKSLLAAKPKDSERVRIAEAFFRLSDFKQLDACLGEAKTFENDFDRQKALLLKLRSAICLGEFSRAKQLLENLPNRLAAEPLYQESLLSCLRDSKLSKSIGFEQVRDFIEKVSVADDSNVFLDQDSDQDKFNRLVLARQMLKLTNGCSAKDEHELETLLLRKAGTLKVTGRDWSRLIRLLSAAERERQLQMRLAKTSDDVDDRISYFELLTYCGVSGKSLPTQSALESLEFGPFARKVRVAQLALDLHYPAFAQSIIKRLSAQRPTSSDVARLNLLLVSQALSQGSSAKALNAKAESLEDLDRALSKLKLSDPAVYDCNFYTSGYLSEYSNAQDFETLALALQGRKDRAEEQQSALLKSALLGGAIAEDLFAR</sequence>
<organism evidence="2 3">
    <name type="scientific">Candidatus Obscuribacter phosphatis</name>
    <dbReference type="NCBI Taxonomy" id="1906157"/>
    <lineage>
        <taxon>Bacteria</taxon>
        <taxon>Bacillati</taxon>
        <taxon>Candidatus Melainabacteria</taxon>
        <taxon>Candidatus Obscuribacterales</taxon>
        <taxon>Candidatus Obscuribacteraceae</taxon>
        <taxon>Candidatus Obscuribacter</taxon>
    </lineage>
</organism>
<accession>A0A8J7PDA2</accession>
<dbReference type="InterPro" id="IPR011990">
    <property type="entry name" value="TPR-like_helical_dom_sf"/>
</dbReference>
<evidence type="ECO:0000313" key="2">
    <source>
        <dbReference type="EMBL" id="MBN8659528.1"/>
    </source>
</evidence>
<keyword evidence="1" id="KW-0472">Membrane</keyword>
<dbReference type="SUPFAM" id="SSF48452">
    <property type="entry name" value="TPR-like"/>
    <property type="match status" value="1"/>
</dbReference>
<protein>
    <submittedName>
        <fullName evidence="2">Uncharacterized protein</fullName>
    </submittedName>
</protein>
<comment type="caution">
    <text evidence="2">The sequence shown here is derived from an EMBL/GenBank/DDBJ whole genome shotgun (WGS) entry which is preliminary data.</text>
</comment>
<keyword evidence="1" id="KW-0812">Transmembrane</keyword>
<dbReference type="Gene3D" id="1.25.40.10">
    <property type="entry name" value="Tetratricopeptide repeat domain"/>
    <property type="match status" value="1"/>
</dbReference>
<evidence type="ECO:0000256" key="1">
    <source>
        <dbReference type="SAM" id="Phobius"/>
    </source>
</evidence>
<dbReference type="EMBL" id="JAFLCK010000004">
    <property type="protein sequence ID" value="MBN8659528.1"/>
    <property type="molecule type" value="Genomic_DNA"/>
</dbReference>
<name>A0A8J7PDA2_9BACT</name>
<feature type="transmembrane region" description="Helical" evidence="1">
    <location>
        <begin position="7"/>
        <end position="32"/>
    </location>
</feature>
<gene>
    <name evidence="2" type="ORF">J0M35_04145</name>
</gene>
<dbReference type="Proteomes" id="UP000664277">
    <property type="component" value="Unassembled WGS sequence"/>
</dbReference>
<dbReference type="AlphaFoldDB" id="A0A8J7PDA2"/>
<evidence type="ECO:0000313" key="3">
    <source>
        <dbReference type="Proteomes" id="UP000664277"/>
    </source>
</evidence>